<name>A0A1L8RF97_9ENTE</name>
<proteinExistence type="predicted"/>
<dbReference type="SUPFAM" id="SSF56300">
    <property type="entry name" value="Metallo-dependent phosphatases"/>
    <property type="match status" value="1"/>
</dbReference>
<dbReference type="Gene3D" id="3.60.21.10">
    <property type="match status" value="1"/>
</dbReference>
<dbReference type="Pfam" id="PF00149">
    <property type="entry name" value="Metallophos"/>
    <property type="match status" value="1"/>
</dbReference>
<organism evidence="2 3">
    <name type="scientific">Enterococcus canis</name>
    <dbReference type="NCBI Taxonomy" id="214095"/>
    <lineage>
        <taxon>Bacteria</taxon>
        <taxon>Bacillati</taxon>
        <taxon>Bacillota</taxon>
        <taxon>Bacilli</taxon>
        <taxon>Lactobacillales</taxon>
        <taxon>Enterococcaceae</taxon>
        <taxon>Enterococcus</taxon>
    </lineage>
</organism>
<evidence type="ECO:0000313" key="3">
    <source>
        <dbReference type="Proteomes" id="UP000181884"/>
    </source>
</evidence>
<sequence length="202" mass="22668">MRFFIADTHFFHEQLLGDNDFAPRLFETVEAMHQVMIASWNQVVKPTDTVYHLGDVAMHPQYEKGNAAVLAILTQLAGKIVFIKGNHDSRAFFNYLAEHDPGAEGGPKFAFEDVGAIVKFNHHQYYLTHYPMLLGQTKNIRNLHGHIHHYSVPIADNINVGVDAPERSLLPQPVPFGTPLSENQIDVIAAAKINEIAKLAEY</sequence>
<dbReference type="GO" id="GO:0016787">
    <property type="term" value="F:hydrolase activity"/>
    <property type="evidence" value="ECO:0007669"/>
    <property type="project" value="InterPro"/>
</dbReference>
<accession>A0A1L8RF97</accession>
<dbReference type="InterPro" id="IPR029052">
    <property type="entry name" value="Metallo-depent_PP-like"/>
</dbReference>
<gene>
    <name evidence="2" type="ORF">RU97_GL001835</name>
</gene>
<comment type="caution">
    <text evidence="2">The sequence shown here is derived from an EMBL/GenBank/DDBJ whole genome shotgun (WGS) entry which is preliminary data.</text>
</comment>
<dbReference type="STRING" id="214095.RU97_GL001835"/>
<dbReference type="InterPro" id="IPR004843">
    <property type="entry name" value="Calcineurin-like_PHP"/>
</dbReference>
<dbReference type="Proteomes" id="UP000181884">
    <property type="component" value="Unassembled WGS sequence"/>
</dbReference>
<evidence type="ECO:0000313" key="2">
    <source>
        <dbReference type="EMBL" id="OJG18438.1"/>
    </source>
</evidence>
<dbReference type="RefSeq" id="WP_067394767.1">
    <property type="nucleotide sequence ID" value="NZ_JXKH01000004.1"/>
</dbReference>
<evidence type="ECO:0000259" key="1">
    <source>
        <dbReference type="Pfam" id="PF00149"/>
    </source>
</evidence>
<protein>
    <submittedName>
        <fullName evidence="2">Calcineurin-like phosphoesterase</fullName>
    </submittedName>
</protein>
<keyword evidence="3" id="KW-1185">Reference proteome</keyword>
<reference evidence="2 3" key="1">
    <citation type="submission" date="2014-12" db="EMBL/GenBank/DDBJ databases">
        <title>Draft genome sequences of 29 type strains of Enterococci.</title>
        <authorList>
            <person name="Zhong Z."/>
            <person name="Sun Z."/>
            <person name="Liu W."/>
            <person name="Zhang W."/>
            <person name="Zhang H."/>
        </authorList>
    </citation>
    <scope>NUCLEOTIDE SEQUENCE [LARGE SCALE GENOMIC DNA]</scope>
    <source>
        <strain evidence="2 3">DSM 17029</strain>
    </source>
</reference>
<feature type="domain" description="Calcineurin-like phosphoesterase" evidence="1">
    <location>
        <begin position="4"/>
        <end position="144"/>
    </location>
</feature>
<dbReference type="AlphaFoldDB" id="A0A1L8RF97"/>
<dbReference type="EMBL" id="JXKH01000004">
    <property type="protein sequence ID" value="OJG18438.1"/>
    <property type="molecule type" value="Genomic_DNA"/>
</dbReference>